<dbReference type="InterPro" id="IPR042098">
    <property type="entry name" value="TauD-like_sf"/>
</dbReference>
<keyword evidence="5" id="KW-0223">Dioxygenase</keyword>
<dbReference type="Pfam" id="PF02668">
    <property type="entry name" value="TauD"/>
    <property type="match status" value="1"/>
</dbReference>
<name>A0A451AVK0_9GAMM</name>
<organism evidence="5">
    <name type="scientific">Candidatus Kentrum sp. UNK</name>
    <dbReference type="NCBI Taxonomy" id="2126344"/>
    <lineage>
        <taxon>Bacteria</taxon>
        <taxon>Pseudomonadati</taxon>
        <taxon>Pseudomonadota</taxon>
        <taxon>Gammaproteobacteria</taxon>
        <taxon>Candidatus Kentrum</taxon>
    </lineage>
</organism>
<comment type="cofactor">
    <cofactor evidence="1">
        <name>Fe(2+)</name>
        <dbReference type="ChEBI" id="CHEBI:29033"/>
    </cofactor>
</comment>
<dbReference type="EMBL" id="CAADGD010000023">
    <property type="protein sequence ID" value="VFK70076.1"/>
    <property type="molecule type" value="Genomic_DNA"/>
</dbReference>
<accession>A0A451AVK0</accession>
<dbReference type="InterPro" id="IPR003819">
    <property type="entry name" value="TauD/TfdA-like"/>
</dbReference>
<dbReference type="InterPro" id="IPR050411">
    <property type="entry name" value="AlphaKG_dependent_hydroxylases"/>
</dbReference>
<dbReference type="AlphaFoldDB" id="A0A451AVK0"/>
<sequence length="351" mass="40714">MTTVIRLNANIQAPNFTKIKPPLDAEDYRIDCRGFESRPALEKEIRRRFSEKGAVLLVNTGLDDLAKLDQWGNILIEEPMTYQGGTQPRTRIGKNIYDVVTVEPAHVYLLPHNEMSYLPEFPQCLAFGCQTIPARGGETFIFDNRAVTREILQTKIGQKLKEDGVRYIRNLTDADRHGDEIYFKHWQDAFNVDSREQVEPIAQREGWSIKWMENNRLNISYRIDAYEYNESLGENLLFEQVASHGMYFDDIYPFNTLPYEERPIHITYGDGEPFTEKEIEFIVRVFDNHCLPIFWKPGWIALLDNERWAHARPPFVLQAGETRKLGVMMGNPKDRVGQKFPCHRKESGSGP</sequence>
<dbReference type="SUPFAM" id="SSF51197">
    <property type="entry name" value="Clavaminate synthase-like"/>
    <property type="match status" value="1"/>
</dbReference>
<reference evidence="5" key="1">
    <citation type="submission" date="2019-02" db="EMBL/GenBank/DDBJ databases">
        <authorList>
            <person name="Gruber-Vodicka R. H."/>
            <person name="Seah K. B. B."/>
        </authorList>
    </citation>
    <scope>NUCLEOTIDE SEQUENCE</scope>
    <source>
        <strain evidence="5">BECK_BY19</strain>
        <strain evidence="4">BECK_BY8</strain>
    </source>
</reference>
<dbReference type="EMBL" id="CAADFZ010000020">
    <property type="protein sequence ID" value="VFK61962.1"/>
    <property type="molecule type" value="Genomic_DNA"/>
</dbReference>
<gene>
    <name evidence="4" type="ORF">BECKUNK1418G_GA0071005_102030</name>
    <name evidence="5" type="ORF">BECKUNK1418H_GA0071006_102330</name>
</gene>
<keyword evidence="2" id="KW-0560">Oxidoreductase</keyword>
<dbReference type="PANTHER" id="PTHR10696">
    <property type="entry name" value="GAMMA-BUTYROBETAINE HYDROXYLASE-RELATED"/>
    <property type="match status" value="1"/>
</dbReference>
<evidence type="ECO:0000259" key="3">
    <source>
        <dbReference type="Pfam" id="PF02668"/>
    </source>
</evidence>
<evidence type="ECO:0000256" key="1">
    <source>
        <dbReference type="ARBA" id="ARBA00001954"/>
    </source>
</evidence>
<protein>
    <submittedName>
        <fullName evidence="5">Taurine catabolism dioxygenase TauD, TfdA family</fullName>
    </submittedName>
</protein>
<dbReference type="Gene3D" id="3.60.130.10">
    <property type="entry name" value="Clavaminate synthase-like"/>
    <property type="match status" value="1"/>
</dbReference>
<proteinExistence type="predicted"/>
<evidence type="ECO:0000256" key="2">
    <source>
        <dbReference type="ARBA" id="ARBA00023002"/>
    </source>
</evidence>
<dbReference type="PANTHER" id="PTHR10696:SF21">
    <property type="entry name" value="TAUD_TFDA-LIKE DOMAIN-CONTAINING PROTEIN"/>
    <property type="match status" value="1"/>
</dbReference>
<feature type="domain" description="TauD/TfdA-like" evidence="3">
    <location>
        <begin position="17"/>
        <end position="326"/>
    </location>
</feature>
<dbReference type="GO" id="GO:0016706">
    <property type="term" value="F:2-oxoglutarate-dependent dioxygenase activity"/>
    <property type="evidence" value="ECO:0007669"/>
    <property type="project" value="UniProtKB-ARBA"/>
</dbReference>
<evidence type="ECO:0000313" key="4">
    <source>
        <dbReference type="EMBL" id="VFK61962.1"/>
    </source>
</evidence>
<evidence type="ECO:0000313" key="5">
    <source>
        <dbReference type="EMBL" id="VFK70076.1"/>
    </source>
</evidence>